<dbReference type="EMBL" id="JNBR01002859">
    <property type="protein sequence ID" value="OQR80911.1"/>
    <property type="molecule type" value="Genomic_DNA"/>
</dbReference>
<evidence type="ECO:0000259" key="5">
    <source>
        <dbReference type="PROSITE" id="PS00486"/>
    </source>
</evidence>
<evidence type="ECO:0000313" key="7">
    <source>
        <dbReference type="Proteomes" id="UP000243579"/>
    </source>
</evidence>
<evidence type="ECO:0000256" key="2">
    <source>
        <dbReference type="ARBA" id="ARBA00022741"/>
    </source>
</evidence>
<dbReference type="InterPro" id="IPR027417">
    <property type="entry name" value="P-loop_NTPase"/>
</dbReference>
<organism evidence="6 7">
    <name type="scientific">Achlya hypogyna</name>
    <name type="common">Oomycete</name>
    <name type="synonym">Protoachlya hypogyna</name>
    <dbReference type="NCBI Taxonomy" id="1202772"/>
    <lineage>
        <taxon>Eukaryota</taxon>
        <taxon>Sar</taxon>
        <taxon>Stramenopiles</taxon>
        <taxon>Oomycota</taxon>
        <taxon>Saprolegniomycetes</taxon>
        <taxon>Saprolegniales</taxon>
        <taxon>Achlyaceae</taxon>
        <taxon>Achlya</taxon>
    </lineage>
</organism>
<dbReference type="AlphaFoldDB" id="A0A1V9Y5B5"/>
<sequence length="217" mass="24445">MGCFVPAAEAHIPLRTRIFTRFGTSDDMEENASTFTVEMLELAFILDNLSSKSLILIDELGRGTSNEEGLAIAWSTCETLMHTKAYTCFATHFHGLRELSTMYANCRNFHLEASNTSANLLAFKYKLSNGPSDRSHGYGIQMAKVCGLPTETVRDAEQLKEAMLASQNMDPNIIVDTRNKNLNNKLLHHLMALGHANLDNDALRRRLHRLREQFIQD</sequence>
<evidence type="ECO:0000256" key="1">
    <source>
        <dbReference type="ARBA" id="ARBA00006271"/>
    </source>
</evidence>
<reference evidence="6 7" key="1">
    <citation type="journal article" date="2014" name="Genome Biol. Evol.">
        <title>The secreted proteins of Achlya hypogyna and Thraustotheca clavata identify the ancestral oomycete secretome and reveal gene acquisitions by horizontal gene transfer.</title>
        <authorList>
            <person name="Misner I."/>
            <person name="Blouin N."/>
            <person name="Leonard G."/>
            <person name="Richards T.A."/>
            <person name="Lane C.E."/>
        </authorList>
    </citation>
    <scope>NUCLEOTIDE SEQUENCE [LARGE SCALE GENOMIC DNA]</scope>
    <source>
        <strain evidence="6 7">ATCC 48635</strain>
    </source>
</reference>
<dbReference type="GO" id="GO:0005634">
    <property type="term" value="C:nucleus"/>
    <property type="evidence" value="ECO:0007669"/>
    <property type="project" value="TreeGrafter"/>
</dbReference>
<dbReference type="InterPro" id="IPR045076">
    <property type="entry name" value="MutS"/>
</dbReference>
<gene>
    <name evidence="6" type="ORF">ACHHYP_17052</name>
</gene>
<dbReference type="PANTHER" id="PTHR11361:SF21">
    <property type="entry name" value="MUTS PROTEIN HOMOLOG 4"/>
    <property type="match status" value="1"/>
</dbReference>
<keyword evidence="4" id="KW-0238">DNA-binding</keyword>
<dbReference type="OrthoDB" id="276261at2759"/>
<keyword evidence="7" id="KW-1185">Reference proteome</keyword>
<keyword evidence="3" id="KW-0067">ATP-binding</keyword>
<name>A0A1V9Y5B5_ACHHY</name>
<dbReference type="Gene3D" id="3.40.50.300">
    <property type="entry name" value="P-loop containing nucleotide triphosphate hydrolases"/>
    <property type="match status" value="1"/>
</dbReference>
<dbReference type="GO" id="GO:0140664">
    <property type="term" value="F:ATP-dependent DNA damage sensor activity"/>
    <property type="evidence" value="ECO:0007669"/>
    <property type="project" value="InterPro"/>
</dbReference>
<accession>A0A1V9Y5B5</accession>
<dbReference type="GO" id="GO:0006298">
    <property type="term" value="P:mismatch repair"/>
    <property type="evidence" value="ECO:0007669"/>
    <property type="project" value="InterPro"/>
</dbReference>
<evidence type="ECO:0000256" key="4">
    <source>
        <dbReference type="ARBA" id="ARBA00023125"/>
    </source>
</evidence>
<dbReference type="PANTHER" id="PTHR11361">
    <property type="entry name" value="DNA MISMATCH REPAIR PROTEIN MUTS FAMILY MEMBER"/>
    <property type="match status" value="1"/>
</dbReference>
<dbReference type="SMART" id="SM00534">
    <property type="entry name" value="MUTSac"/>
    <property type="match status" value="1"/>
</dbReference>
<dbReference type="PROSITE" id="PS00486">
    <property type="entry name" value="DNA_MISMATCH_REPAIR_2"/>
    <property type="match status" value="1"/>
</dbReference>
<dbReference type="Proteomes" id="UP000243579">
    <property type="component" value="Unassembled WGS sequence"/>
</dbReference>
<dbReference type="InterPro" id="IPR000432">
    <property type="entry name" value="DNA_mismatch_repair_MutS_C"/>
</dbReference>
<evidence type="ECO:0000313" key="6">
    <source>
        <dbReference type="EMBL" id="OQR80911.1"/>
    </source>
</evidence>
<dbReference type="STRING" id="1202772.A0A1V9Y5B5"/>
<protein>
    <submittedName>
        <fullName evidence="6">DNA mismatch repair protein mutS</fullName>
    </submittedName>
</protein>
<keyword evidence="2" id="KW-0547">Nucleotide-binding</keyword>
<dbReference type="GO" id="GO:0030983">
    <property type="term" value="F:mismatched DNA binding"/>
    <property type="evidence" value="ECO:0007669"/>
    <property type="project" value="InterPro"/>
</dbReference>
<dbReference type="GO" id="GO:0005524">
    <property type="term" value="F:ATP binding"/>
    <property type="evidence" value="ECO:0007669"/>
    <property type="project" value="UniProtKB-KW"/>
</dbReference>
<evidence type="ECO:0000256" key="3">
    <source>
        <dbReference type="ARBA" id="ARBA00022840"/>
    </source>
</evidence>
<dbReference type="GO" id="GO:0007131">
    <property type="term" value="P:reciprocal meiotic recombination"/>
    <property type="evidence" value="ECO:0007669"/>
    <property type="project" value="TreeGrafter"/>
</dbReference>
<dbReference type="Pfam" id="PF00488">
    <property type="entry name" value="MutS_V"/>
    <property type="match status" value="1"/>
</dbReference>
<comment type="similarity">
    <text evidence="1">Belongs to the DNA mismatch repair MutS family.</text>
</comment>
<proteinExistence type="inferred from homology"/>
<feature type="domain" description="DNA mismatch repair proteins mutS family" evidence="5">
    <location>
        <begin position="53"/>
        <end position="69"/>
    </location>
</feature>
<comment type="caution">
    <text evidence="6">The sequence shown here is derived from an EMBL/GenBank/DDBJ whole genome shotgun (WGS) entry which is preliminary data.</text>
</comment>
<dbReference type="SUPFAM" id="SSF52540">
    <property type="entry name" value="P-loop containing nucleoside triphosphate hydrolases"/>
    <property type="match status" value="1"/>
</dbReference>